<dbReference type="KEGG" id="gsl:Gasu_49040"/>
<protein>
    <recommendedName>
        <fullName evidence="4">isopentenyl-diphosphate Delta-isomerase</fullName>
        <ecNumber evidence="4">5.3.3.2</ecNumber>
    </recommendedName>
</protein>
<keyword evidence="6" id="KW-0479">Metal-binding</keyword>
<dbReference type="PANTHER" id="PTHR10885">
    <property type="entry name" value="ISOPENTENYL-DIPHOSPHATE DELTA-ISOMERASE"/>
    <property type="match status" value="1"/>
</dbReference>
<dbReference type="eggNOG" id="KOG0142">
    <property type="taxonomic scope" value="Eukaryota"/>
</dbReference>
<dbReference type="GO" id="GO:0046872">
    <property type="term" value="F:metal ion binding"/>
    <property type="evidence" value="ECO:0007669"/>
    <property type="project" value="UniProtKB-KW"/>
</dbReference>
<dbReference type="AlphaFoldDB" id="M2XCF5"/>
<evidence type="ECO:0000259" key="12">
    <source>
        <dbReference type="PROSITE" id="PS51462"/>
    </source>
</evidence>
<dbReference type="Pfam" id="PF00293">
    <property type="entry name" value="NUDIX"/>
    <property type="match status" value="1"/>
</dbReference>
<evidence type="ECO:0000313" key="13">
    <source>
        <dbReference type="EMBL" id="EME27612.1"/>
    </source>
</evidence>
<dbReference type="UniPathway" id="UPA00059">
    <property type="reaction ID" value="UER00104"/>
</dbReference>
<dbReference type="Gene3D" id="3.90.79.10">
    <property type="entry name" value="Nucleoside Triphosphate Pyrophosphohydrolase"/>
    <property type="match status" value="1"/>
</dbReference>
<reference evidence="14" key="1">
    <citation type="journal article" date="2013" name="Science">
        <title>Gene transfer from bacteria and archaea facilitated evolution of an extremophilic eukaryote.</title>
        <authorList>
            <person name="Schonknecht G."/>
            <person name="Chen W.H."/>
            <person name="Ternes C.M."/>
            <person name="Barbier G.G."/>
            <person name="Shrestha R.P."/>
            <person name="Stanke M."/>
            <person name="Brautigam A."/>
            <person name="Baker B.J."/>
            <person name="Banfield J.F."/>
            <person name="Garavito R.M."/>
            <person name="Carr K."/>
            <person name="Wilkerson C."/>
            <person name="Rensing S.A."/>
            <person name="Gagneul D."/>
            <person name="Dickenson N.E."/>
            <person name="Oesterhelt C."/>
            <person name="Lercher M.J."/>
            <person name="Weber A.P."/>
        </authorList>
    </citation>
    <scope>NUCLEOTIDE SEQUENCE [LARGE SCALE GENOMIC DNA]</scope>
    <source>
        <strain evidence="14">074W</strain>
    </source>
</reference>
<comment type="pathway">
    <text evidence="2">Isoprenoid biosynthesis; dimethylallyl diphosphate biosynthesis; dimethylallyl diphosphate from isopentenyl diphosphate: step 1/1.</text>
</comment>
<dbReference type="GO" id="GO:0005737">
    <property type="term" value="C:cytoplasm"/>
    <property type="evidence" value="ECO:0007669"/>
    <property type="project" value="TreeGrafter"/>
</dbReference>
<keyword evidence="5" id="KW-0444">Lipid biosynthesis</keyword>
<evidence type="ECO:0000256" key="2">
    <source>
        <dbReference type="ARBA" id="ARBA00004826"/>
    </source>
</evidence>
<dbReference type="FunFam" id="3.90.79.10:FF:000012">
    <property type="entry name" value="Isopentenyl-diphosphate Delta-isomerase 1"/>
    <property type="match status" value="1"/>
</dbReference>
<dbReference type="OMA" id="KAPFDNG"/>
<dbReference type="EC" id="5.3.3.2" evidence="4"/>
<feature type="domain" description="Nudix hydrolase" evidence="12">
    <location>
        <begin position="84"/>
        <end position="236"/>
    </location>
</feature>
<gene>
    <name evidence="13" type="ORF">Gasu_49040</name>
</gene>
<evidence type="ECO:0000256" key="6">
    <source>
        <dbReference type="ARBA" id="ARBA00022723"/>
    </source>
</evidence>
<evidence type="ECO:0000256" key="4">
    <source>
        <dbReference type="ARBA" id="ARBA00012057"/>
    </source>
</evidence>
<evidence type="ECO:0000256" key="11">
    <source>
        <dbReference type="ARBA" id="ARBA00023235"/>
    </source>
</evidence>
<name>M2XCF5_GALSU</name>
<keyword evidence="7" id="KW-0460">Magnesium</keyword>
<dbReference type="InterPro" id="IPR000086">
    <property type="entry name" value="NUDIX_hydrolase_dom"/>
</dbReference>
<evidence type="ECO:0000256" key="7">
    <source>
        <dbReference type="ARBA" id="ARBA00022842"/>
    </source>
</evidence>
<keyword evidence="8" id="KW-0752">Steroid biosynthesis</keyword>
<dbReference type="SUPFAM" id="SSF55811">
    <property type="entry name" value="Nudix"/>
    <property type="match status" value="1"/>
</dbReference>
<evidence type="ECO:0000256" key="3">
    <source>
        <dbReference type="ARBA" id="ARBA00007579"/>
    </source>
</evidence>
<dbReference type="OrthoDB" id="510307at2759"/>
<evidence type="ECO:0000313" key="14">
    <source>
        <dbReference type="Proteomes" id="UP000030680"/>
    </source>
</evidence>
<accession>M2XCF5</accession>
<organism evidence="13 14">
    <name type="scientific">Galdieria sulphuraria</name>
    <name type="common">Red alga</name>
    <dbReference type="NCBI Taxonomy" id="130081"/>
    <lineage>
        <taxon>Eukaryota</taxon>
        <taxon>Rhodophyta</taxon>
        <taxon>Bangiophyceae</taxon>
        <taxon>Galdieriales</taxon>
        <taxon>Galdieriaceae</taxon>
        <taxon>Galdieria</taxon>
    </lineage>
</organism>
<dbReference type="Gramene" id="EME27612">
    <property type="protein sequence ID" value="EME27612"/>
    <property type="gene ID" value="Gasu_49040"/>
</dbReference>
<comment type="cofactor">
    <cofactor evidence="1">
        <name>Mg(2+)</name>
        <dbReference type="ChEBI" id="CHEBI:18420"/>
    </cofactor>
</comment>
<dbReference type="Proteomes" id="UP000030680">
    <property type="component" value="Unassembled WGS sequence"/>
</dbReference>
<sequence>MNQPHFRSFASLLSTVVSRRLSRLFMTQSTGIGSVTSNVEKDLKGADEEQRELMAEQVILVSPDDEVQGFASKAEAHHVSSGLLLHRAFSVFLFDSHKRLLLQQRANTKITFPLYWTNTCCSHPLYNIKEELSSDADGVKHAAKRKLYQELGISPETLGLEDFQYLTRIHYRAMSDTTWGEHEIDYILFLVKDVELNPCKNEVEAIHYVDMEQLQSWLTQAQSGSSHIQLTPWFMFIAEHFLFDWWKQLETDQLFRVTDKNHIYRATRSLLKD</sequence>
<dbReference type="InterPro" id="IPR011876">
    <property type="entry name" value="IsopentenylPP_isomerase_typ1"/>
</dbReference>
<evidence type="ECO:0000256" key="10">
    <source>
        <dbReference type="ARBA" id="ARBA00023229"/>
    </source>
</evidence>
<dbReference type="InterPro" id="IPR015797">
    <property type="entry name" value="NUDIX_hydrolase-like_dom_sf"/>
</dbReference>
<keyword evidence="11 13" id="KW-0413">Isomerase</keyword>
<comment type="similarity">
    <text evidence="3">Belongs to the IPP isomerase type 1 family.</text>
</comment>
<dbReference type="GeneID" id="17086503"/>
<evidence type="ECO:0000256" key="9">
    <source>
        <dbReference type="ARBA" id="ARBA00023098"/>
    </source>
</evidence>
<dbReference type="PANTHER" id="PTHR10885:SF0">
    <property type="entry name" value="ISOPENTENYL-DIPHOSPHATE DELTA-ISOMERASE"/>
    <property type="match status" value="1"/>
</dbReference>
<dbReference type="GO" id="GO:0050992">
    <property type="term" value="P:dimethylallyl diphosphate biosynthetic process"/>
    <property type="evidence" value="ECO:0007669"/>
    <property type="project" value="UniProtKB-UniPathway"/>
</dbReference>
<dbReference type="NCBIfam" id="TIGR02150">
    <property type="entry name" value="IPP_isom_1"/>
    <property type="match status" value="1"/>
</dbReference>
<keyword evidence="10" id="KW-0414">Isoprene biosynthesis</keyword>
<keyword evidence="9" id="KW-0443">Lipid metabolism</keyword>
<dbReference type="PROSITE" id="PS51462">
    <property type="entry name" value="NUDIX"/>
    <property type="match status" value="1"/>
</dbReference>
<dbReference type="GO" id="GO:0004452">
    <property type="term" value="F:isopentenyl-diphosphate delta-isomerase activity"/>
    <property type="evidence" value="ECO:0007669"/>
    <property type="project" value="UniProtKB-EC"/>
</dbReference>
<dbReference type="GO" id="GO:0009240">
    <property type="term" value="P:isopentenyl diphosphate biosynthetic process"/>
    <property type="evidence" value="ECO:0007669"/>
    <property type="project" value="TreeGrafter"/>
</dbReference>
<dbReference type="CDD" id="cd02885">
    <property type="entry name" value="NUDIX_IPP_Isomerase"/>
    <property type="match status" value="1"/>
</dbReference>
<keyword evidence="14" id="KW-1185">Reference proteome</keyword>
<evidence type="ECO:0000256" key="1">
    <source>
        <dbReference type="ARBA" id="ARBA00001946"/>
    </source>
</evidence>
<evidence type="ECO:0000256" key="5">
    <source>
        <dbReference type="ARBA" id="ARBA00022516"/>
    </source>
</evidence>
<dbReference type="GO" id="GO:0006694">
    <property type="term" value="P:steroid biosynthetic process"/>
    <property type="evidence" value="ECO:0007669"/>
    <property type="project" value="UniProtKB-KW"/>
</dbReference>
<dbReference type="STRING" id="130081.M2XCF5"/>
<dbReference type="RefSeq" id="XP_005704132.1">
    <property type="nucleotide sequence ID" value="XM_005704075.1"/>
</dbReference>
<proteinExistence type="inferred from homology"/>
<evidence type="ECO:0000256" key="8">
    <source>
        <dbReference type="ARBA" id="ARBA00022955"/>
    </source>
</evidence>
<dbReference type="EMBL" id="KB454530">
    <property type="protein sequence ID" value="EME27612.1"/>
    <property type="molecule type" value="Genomic_DNA"/>
</dbReference>